<proteinExistence type="predicted"/>
<evidence type="ECO:0000256" key="1">
    <source>
        <dbReference type="SAM" id="SignalP"/>
    </source>
</evidence>
<sequence length="152" mass="17464">MLHYAEPHLMYEIWLCDALLIIVLGFLNPVQPQEDFARAGRPSGKLWTPCETSSVREPAIEICRSFEYQLQNLWAPSPVHQWAMPLALADVTLQSTDPIKAWVLRQILAAPDRRRVPWLWFIEWLLGQNREAPVNLFASWPVRRSGSGSLGF</sequence>
<accession>A0A6A6C0M4</accession>
<protein>
    <submittedName>
        <fullName evidence="2">Uncharacterized protein</fullName>
    </submittedName>
</protein>
<feature type="chain" id="PRO_5025434639" evidence="1">
    <location>
        <begin position="33"/>
        <end position="152"/>
    </location>
</feature>
<dbReference type="GeneID" id="54563038"/>
<reference evidence="2" key="1">
    <citation type="journal article" date="2020" name="Stud. Mycol.">
        <title>101 Dothideomycetes genomes: a test case for predicting lifestyles and emergence of pathogens.</title>
        <authorList>
            <person name="Haridas S."/>
            <person name="Albert R."/>
            <person name="Binder M."/>
            <person name="Bloem J."/>
            <person name="Labutti K."/>
            <person name="Salamov A."/>
            <person name="Andreopoulos B."/>
            <person name="Baker S."/>
            <person name="Barry K."/>
            <person name="Bills G."/>
            <person name="Bluhm B."/>
            <person name="Cannon C."/>
            <person name="Castanera R."/>
            <person name="Culley D."/>
            <person name="Daum C."/>
            <person name="Ezra D."/>
            <person name="Gonzalez J."/>
            <person name="Henrissat B."/>
            <person name="Kuo A."/>
            <person name="Liang C."/>
            <person name="Lipzen A."/>
            <person name="Lutzoni F."/>
            <person name="Magnuson J."/>
            <person name="Mondo S."/>
            <person name="Nolan M."/>
            <person name="Ohm R."/>
            <person name="Pangilinan J."/>
            <person name="Park H.-J."/>
            <person name="Ramirez L."/>
            <person name="Alfaro M."/>
            <person name="Sun H."/>
            <person name="Tritt A."/>
            <person name="Yoshinaga Y."/>
            <person name="Zwiers L.-H."/>
            <person name="Turgeon B."/>
            <person name="Goodwin S."/>
            <person name="Spatafora J."/>
            <person name="Crous P."/>
            <person name="Grigoriev I."/>
        </authorList>
    </citation>
    <scope>NUCLEOTIDE SEQUENCE</scope>
    <source>
        <strain evidence="2">ATCC 36951</strain>
    </source>
</reference>
<name>A0A6A6C0M4_ZASCE</name>
<evidence type="ECO:0000313" key="2">
    <source>
        <dbReference type="EMBL" id="KAF2159362.1"/>
    </source>
</evidence>
<dbReference type="RefSeq" id="XP_033660251.1">
    <property type="nucleotide sequence ID" value="XM_033809766.1"/>
</dbReference>
<dbReference type="Proteomes" id="UP000799537">
    <property type="component" value="Unassembled WGS sequence"/>
</dbReference>
<feature type="signal peptide" evidence="1">
    <location>
        <begin position="1"/>
        <end position="32"/>
    </location>
</feature>
<dbReference type="AlphaFoldDB" id="A0A6A6C0M4"/>
<organism evidence="2 3">
    <name type="scientific">Zasmidium cellare ATCC 36951</name>
    <dbReference type="NCBI Taxonomy" id="1080233"/>
    <lineage>
        <taxon>Eukaryota</taxon>
        <taxon>Fungi</taxon>
        <taxon>Dikarya</taxon>
        <taxon>Ascomycota</taxon>
        <taxon>Pezizomycotina</taxon>
        <taxon>Dothideomycetes</taxon>
        <taxon>Dothideomycetidae</taxon>
        <taxon>Mycosphaerellales</taxon>
        <taxon>Mycosphaerellaceae</taxon>
        <taxon>Zasmidium</taxon>
    </lineage>
</organism>
<dbReference type="EMBL" id="ML993638">
    <property type="protein sequence ID" value="KAF2159362.1"/>
    <property type="molecule type" value="Genomic_DNA"/>
</dbReference>
<dbReference type="OrthoDB" id="3525185at2759"/>
<keyword evidence="3" id="KW-1185">Reference proteome</keyword>
<evidence type="ECO:0000313" key="3">
    <source>
        <dbReference type="Proteomes" id="UP000799537"/>
    </source>
</evidence>
<keyword evidence="1" id="KW-0732">Signal</keyword>
<gene>
    <name evidence="2" type="ORF">M409DRAFT_30110</name>
</gene>